<evidence type="ECO:0000256" key="2">
    <source>
        <dbReference type="ARBA" id="ARBA00023002"/>
    </source>
</evidence>
<keyword evidence="2" id="KW-0560">Oxidoreductase</keyword>
<comment type="similarity">
    <text evidence="1">Belongs to the Gfo/Idh/MocA family.</text>
</comment>
<name>A0ABX8TJE8_9CAUL</name>
<dbReference type="Pfam" id="PF01408">
    <property type="entry name" value="GFO_IDH_MocA"/>
    <property type="match status" value="1"/>
</dbReference>
<sequence>MTSPSSDPIGVAVVGYGLAGQTFHAPLISATPGLALRAVVSSRPAAVHADWPQVEILPDLDAALSRDDIGLIVVATPDALHAGQAIAALEAGRNVVVDKPFAQTLEQAEQVAAVAARSRGVISVFQNRRWDADFLTLKRLIADGELGEIAVFESHYDRFRPQVTDRWKDRRDGGVWADLGPHLIDQAVQLFGAPQSVLADMARQRPGAHATDWFHVVLQYERLRVIVQAGHVAADASLRYAVHGTGGSFIKRGLDAQEGQSKAGLRPGDADWGVDPNPGELIRQIDGETTRQTVTPERGDYVRFYAGVRDAITTGAPPPVTLDQALTVMRIIDVGERSTAEGRRIEV</sequence>
<dbReference type="NCBIfam" id="NF008607">
    <property type="entry name" value="PRK11579.1"/>
    <property type="match status" value="1"/>
</dbReference>
<dbReference type="EMBL" id="CP080034">
    <property type="protein sequence ID" value="QYC10809.1"/>
    <property type="molecule type" value="Genomic_DNA"/>
</dbReference>
<dbReference type="PANTHER" id="PTHR43708:SF5">
    <property type="entry name" value="CONSERVED EXPRESSED OXIDOREDUCTASE (EUROFUNG)-RELATED"/>
    <property type="match status" value="1"/>
</dbReference>
<dbReference type="GeneID" id="94374020"/>
<protein>
    <submittedName>
        <fullName evidence="5">Oxidoreductase</fullName>
    </submittedName>
</protein>
<dbReference type="Proteomes" id="UP000824334">
    <property type="component" value="Chromosome"/>
</dbReference>
<evidence type="ECO:0000313" key="5">
    <source>
        <dbReference type="EMBL" id="QYC10809.1"/>
    </source>
</evidence>
<feature type="domain" description="Gfo/Idh/MocA-like oxidoreductase C-terminal" evidence="4">
    <location>
        <begin position="138"/>
        <end position="347"/>
    </location>
</feature>
<dbReference type="InterPro" id="IPR004104">
    <property type="entry name" value="Gfo/Idh/MocA-like_OxRdtase_C"/>
</dbReference>
<keyword evidence="6" id="KW-1185">Reference proteome</keyword>
<reference evidence="5 6" key="1">
    <citation type="submission" date="2021-07" db="EMBL/GenBank/DDBJ databases">
        <title>Isolation and characterization of bacteria from a gold mining with a capacity of golden bioaccumulation.</title>
        <authorList>
            <person name="Yang X.J."/>
        </authorList>
    </citation>
    <scope>NUCLEOTIDE SEQUENCE [LARGE SCALE GENOMIC DNA]</scope>
    <source>
        <strain evidence="5 6">Au29</strain>
    </source>
</reference>
<dbReference type="Pfam" id="PF02894">
    <property type="entry name" value="GFO_IDH_MocA_C"/>
    <property type="match status" value="1"/>
</dbReference>
<accession>A0ABX8TJE8</accession>
<evidence type="ECO:0000256" key="1">
    <source>
        <dbReference type="ARBA" id="ARBA00010928"/>
    </source>
</evidence>
<feature type="domain" description="Gfo/Idh/MocA-like oxidoreductase N-terminal" evidence="3">
    <location>
        <begin position="9"/>
        <end position="124"/>
    </location>
</feature>
<evidence type="ECO:0000313" key="6">
    <source>
        <dbReference type="Proteomes" id="UP000824334"/>
    </source>
</evidence>
<gene>
    <name evidence="5" type="ORF">KWG56_02005</name>
</gene>
<evidence type="ECO:0000259" key="4">
    <source>
        <dbReference type="Pfam" id="PF02894"/>
    </source>
</evidence>
<evidence type="ECO:0000259" key="3">
    <source>
        <dbReference type="Pfam" id="PF01408"/>
    </source>
</evidence>
<proteinExistence type="inferred from homology"/>
<dbReference type="InterPro" id="IPR000683">
    <property type="entry name" value="Gfo/Idh/MocA-like_OxRdtase_N"/>
</dbReference>
<dbReference type="InterPro" id="IPR051317">
    <property type="entry name" value="Gfo/Idh/MocA_oxidoreduct"/>
</dbReference>
<dbReference type="RefSeq" id="WP_219353534.1">
    <property type="nucleotide sequence ID" value="NZ_CP080034.1"/>
</dbReference>
<dbReference type="PANTHER" id="PTHR43708">
    <property type="entry name" value="CONSERVED EXPRESSED OXIDOREDUCTASE (EUROFUNG)"/>
    <property type="match status" value="1"/>
</dbReference>
<organism evidence="5 6">
    <name type="scientific">Brevundimonas nasdae</name>
    <dbReference type="NCBI Taxonomy" id="172043"/>
    <lineage>
        <taxon>Bacteria</taxon>
        <taxon>Pseudomonadati</taxon>
        <taxon>Pseudomonadota</taxon>
        <taxon>Alphaproteobacteria</taxon>
        <taxon>Caulobacterales</taxon>
        <taxon>Caulobacteraceae</taxon>
        <taxon>Brevundimonas</taxon>
    </lineage>
</organism>